<dbReference type="GO" id="GO:0046274">
    <property type="term" value="P:lignin catabolic process"/>
    <property type="evidence" value="ECO:0007669"/>
    <property type="project" value="UniProtKB-KW"/>
</dbReference>
<dbReference type="EMBL" id="MH017245">
    <property type="protein sequence ID" value="AZA14790.1"/>
    <property type="molecule type" value="mRNA"/>
</dbReference>
<keyword evidence="5 12" id="KW-0052">Apoplast</keyword>
<evidence type="ECO:0000256" key="4">
    <source>
        <dbReference type="ARBA" id="ARBA00012297"/>
    </source>
</evidence>
<evidence type="ECO:0000256" key="1">
    <source>
        <dbReference type="ARBA" id="ARBA00000349"/>
    </source>
</evidence>
<dbReference type="InterPro" id="IPR033138">
    <property type="entry name" value="Cu_oxidase_CS"/>
</dbReference>
<evidence type="ECO:0000259" key="15">
    <source>
        <dbReference type="Pfam" id="PF07732"/>
    </source>
</evidence>
<evidence type="ECO:0000256" key="2">
    <source>
        <dbReference type="ARBA" id="ARBA00004271"/>
    </source>
</evidence>
<organism evidence="16">
    <name type="scientific">Pinus taeda</name>
    <name type="common">Loblolly pine</name>
    <dbReference type="NCBI Taxonomy" id="3352"/>
    <lineage>
        <taxon>Eukaryota</taxon>
        <taxon>Viridiplantae</taxon>
        <taxon>Streptophyta</taxon>
        <taxon>Embryophyta</taxon>
        <taxon>Tracheophyta</taxon>
        <taxon>Spermatophyta</taxon>
        <taxon>Pinopsida</taxon>
        <taxon>Pinidae</taxon>
        <taxon>Conifers I</taxon>
        <taxon>Pinales</taxon>
        <taxon>Pinaceae</taxon>
        <taxon>Pinus</taxon>
        <taxon>Pinus subgen. Pinus</taxon>
    </lineage>
</organism>
<dbReference type="Gene3D" id="2.60.40.420">
    <property type="entry name" value="Cupredoxins - blue copper proteins"/>
    <property type="match status" value="3"/>
</dbReference>
<keyword evidence="7 12" id="KW-0479">Metal-binding</keyword>
<protein>
    <recommendedName>
        <fullName evidence="4 12">Laccase</fullName>
        <ecNumber evidence="4 12">1.10.3.2</ecNumber>
    </recommendedName>
    <alternativeName>
        <fullName evidence="12">Benzenediol:oxygen oxidoreductase</fullName>
    </alternativeName>
    <alternativeName>
        <fullName evidence="12">Diphenol oxidase</fullName>
    </alternativeName>
    <alternativeName>
        <fullName evidence="12">Urishiol oxidase</fullName>
    </alternativeName>
</protein>
<dbReference type="AlphaFoldDB" id="A0A3G6JDM4"/>
<keyword evidence="10 12" id="KW-0186">Copper</keyword>
<feature type="domain" description="Plastocyanin-like" evidence="15">
    <location>
        <begin position="40"/>
        <end position="154"/>
    </location>
</feature>
<dbReference type="GO" id="GO:0048046">
    <property type="term" value="C:apoplast"/>
    <property type="evidence" value="ECO:0007669"/>
    <property type="project" value="UniProtKB-SubCell"/>
</dbReference>
<evidence type="ECO:0000256" key="7">
    <source>
        <dbReference type="ARBA" id="ARBA00022723"/>
    </source>
</evidence>
<dbReference type="EC" id="1.10.3.2" evidence="4 12"/>
<dbReference type="FunFam" id="2.60.40.420:FF:000049">
    <property type="entry name" value="Laccase"/>
    <property type="match status" value="1"/>
</dbReference>
<evidence type="ECO:0000256" key="11">
    <source>
        <dbReference type="ARBA" id="ARBA00023185"/>
    </source>
</evidence>
<sequence>MMAPMAGAEYGIKLIIQLLVVLLAVQLVAGKTTRHYSFHVRLKNVTRLCHTKPLITVNGKSPGPKVVVREGDRVIIKVHNHVSNNVSIHWHGVRQLRSGWADGPAYITQCPIQTGQTYVYNFTVTGQRGTLWWHAHLSWLRASVYGAFIIYPKRHVPYPFPKPYKEVPLILGEWWNADTENVVNQAMQTGGGPNVSDCYTINGHPGPLYNCSAINDTFILNVVPRKTYLLRIINAALNDELFLTIANHTMTVVEVDAVYTKPVKTDTILIAPGQTTNVLLTASASDYKGKQFFILASPYATGQGTFDNTTLAGILTYSKHVLFNTSHLNSSSNFTNAIMPKLPVFNDTSFATNFTLKIKSLANAQYPALVPQTVDRKFYFTVSLGLNPCPKGQKCQGVNGTKFTASINNISFVMPTVALLQSHYTGKMKGIYKTNFPDNPPFPFNYTGNPPKNVTTPMNGTRAKVIPFNTTVQLVLQDTSIAGAESHPIHLHGFNFFIVGQGFGNYNETKDSPKFNLVDPAERNTVGVPSGGWVALRFRADNPGVWFMHCHLEVHTSWGLKMAWIVKNGKGPSQSILPPPPDLPPC</sequence>
<dbReference type="InterPro" id="IPR001117">
    <property type="entry name" value="Cu-oxidase_2nd"/>
</dbReference>
<dbReference type="NCBIfam" id="TIGR03389">
    <property type="entry name" value="laccase"/>
    <property type="match status" value="1"/>
</dbReference>
<dbReference type="PANTHER" id="PTHR11709">
    <property type="entry name" value="MULTI-COPPER OXIDASE"/>
    <property type="match status" value="1"/>
</dbReference>
<keyword evidence="8 12" id="KW-0677">Repeat</keyword>
<dbReference type="Pfam" id="PF07731">
    <property type="entry name" value="Cu-oxidase_2"/>
    <property type="match status" value="1"/>
</dbReference>
<dbReference type="InterPro" id="IPR011706">
    <property type="entry name" value="Cu-oxidase_C"/>
</dbReference>
<accession>A0A3G6JDM4</accession>
<dbReference type="InterPro" id="IPR045087">
    <property type="entry name" value="Cu-oxidase_fam"/>
</dbReference>
<gene>
    <name evidence="16" type="primary">Lac11</name>
</gene>
<dbReference type="PROSITE" id="PS00079">
    <property type="entry name" value="MULTICOPPER_OXIDASE1"/>
    <property type="match status" value="1"/>
</dbReference>
<dbReference type="InterPro" id="IPR011707">
    <property type="entry name" value="Cu-oxidase-like_N"/>
</dbReference>
<dbReference type="InterPro" id="IPR034288">
    <property type="entry name" value="CuRO_1_LCC"/>
</dbReference>
<comment type="cofactor">
    <cofactor evidence="12">
        <name>Cu cation</name>
        <dbReference type="ChEBI" id="CHEBI:23378"/>
    </cofactor>
    <text evidence="12">Binds 4 Cu cations per monomer.</text>
</comment>
<dbReference type="GO" id="GO:0052716">
    <property type="term" value="F:hydroquinone:oxygen oxidoreductase activity"/>
    <property type="evidence" value="ECO:0007669"/>
    <property type="project" value="UniProtKB-EC"/>
</dbReference>
<dbReference type="InterPro" id="IPR008972">
    <property type="entry name" value="Cupredoxin"/>
</dbReference>
<comment type="similarity">
    <text evidence="3 12">Belongs to the multicopper oxidase family.</text>
</comment>
<evidence type="ECO:0000256" key="9">
    <source>
        <dbReference type="ARBA" id="ARBA00023002"/>
    </source>
</evidence>
<keyword evidence="6 12" id="KW-0964">Secreted</keyword>
<evidence type="ECO:0000256" key="8">
    <source>
        <dbReference type="ARBA" id="ARBA00022737"/>
    </source>
</evidence>
<evidence type="ECO:0000256" key="12">
    <source>
        <dbReference type="RuleBase" id="RU361119"/>
    </source>
</evidence>
<feature type="signal peptide" evidence="12">
    <location>
        <begin position="1"/>
        <end position="30"/>
    </location>
</feature>
<name>A0A3G6JDM4_PINTA</name>
<keyword evidence="11 12" id="KW-0439">Lignin degradation</keyword>
<keyword evidence="9 12" id="KW-0560">Oxidoreductase</keyword>
<dbReference type="Pfam" id="PF07732">
    <property type="entry name" value="Cu-oxidase_3"/>
    <property type="match status" value="1"/>
</dbReference>
<evidence type="ECO:0000256" key="6">
    <source>
        <dbReference type="ARBA" id="ARBA00022525"/>
    </source>
</evidence>
<dbReference type="InterPro" id="IPR017761">
    <property type="entry name" value="Laccase"/>
</dbReference>
<dbReference type="InterPro" id="IPR002355">
    <property type="entry name" value="Cu_oxidase_Cu_BS"/>
</dbReference>
<keyword evidence="12" id="KW-0732">Signal</keyword>
<comment type="function">
    <text evidence="12">Lignin degradation and detoxification of lignin-derived products.</text>
</comment>
<dbReference type="CDD" id="cd13897">
    <property type="entry name" value="CuRO_3_LCC_plant"/>
    <property type="match status" value="1"/>
</dbReference>
<reference evidence="16" key="1">
    <citation type="submission" date="2018-03" db="EMBL/GenBank/DDBJ databases">
        <title>Loblolly pine cDNA sequences associated with carbon metabolism, wood formation, and disease resistance.</title>
        <authorList>
            <person name="Nairn C.J."/>
            <person name="Dean J.F.D."/>
            <person name="Peterson D.G."/>
        </authorList>
    </citation>
    <scope>NUCLEOTIDE SEQUENCE</scope>
    <source>
        <tissue evidence="16">Developing xylem</tissue>
    </source>
</reference>
<dbReference type="PANTHER" id="PTHR11709:SF522">
    <property type="entry name" value="LACCASE-4"/>
    <property type="match status" value="1"/>
</dbReference>
<evidence type="ECO:0000256" key="3">
    <source>
        <dbReference type="ARBA" id="ARBA00010609"/>
    </source>
</evidence>
<evidence type="ECO:0000259" key="14">
    <source>
        <dbReference type="Pfam" id="PF07731"/>
    </source>
</evidence>
<evidence type="ECO:0000259" key="13">
    <source>
        <dbReference type="Pfam" id="PF00394"/>
    </source>
</evidence>
<dbReference type="InterPro" id="IPR034289">
    <property type="entry name" value="CuRO_3_LCC"/>
</dbReference>
<dbReference type="PROSITE" id="PS00080">
    <property type="entry name" value="MULTICOPPER_OXIDASE2"/>
    <property type="match status" value="1"/>
</dbReference>
<comment type="subcellular location">
    <subcellularLocation>
        <location evidence="2 12">Secreted</location>
        <location evidence="2 12">Extracellular space</location>
        <location evidence="2 12">Apoplast</location>
    </subcellularLocation>
</comment>
<dbReference type="FunFam" id="2.60.40.420:FF:000062">
    <property type="entry name" value="Laccase"/>
    <property type="match status" value="1"/>
</dbReference>
<evidence type="ECO:0000256" key="10">
    <source>
        <dbReference type="ARBA" id="ARBA00023008"/>
    </source>
</evidence>
<dbReference type="CDD" id="cd13875">
    <property type="entry name" value="CuRO_2_LCC_plant"/>
    <property type="match status" value="1"/>
</dbReference>
<proteinExistence type="evidence at transcript level"/>
<dbReference type="SUPFAM" id="SSF49503">
    <property type="entry name" value="Cupredoxins"/>
    <property type="match status" value="3"/>
</dbReference>
<evidence type="ECO:0000313" key="16">
    <source>
        <dbReference type="EMBL" id="AZA14790.1"/>
    </source>
</evidence>
<feature type="chain" id="PRO_5017851875" description="Laccase" evidence="12">
    <location>
        <begin position="31"/>
        <end position="586"/>
    </location>
</feature>
<feature type="domain" description="Plastocyanin-like" evidence="14">
    <location>
        <begin position="436"/>
        <end position="569"/>
    </location>
</feature>
<dbReference type="InterPro" id="IPR034285">
    <property type="entry name" value="CuRO_2_LCC"/>
</dbReference>
<feature type="domain" description="Plastocyanin-like" evidence="13">
    <location>
        <begin position="166"/>
        <end position="319"/>
    </location>
</feature>
<dbReference type="Pfam" id="PF00394">
    <property type="entry name" value="Cu-oxidase"/>
    <property type="match status" value="1"/>
</dbReference>
<comment type="catalytic activity">
    <reaction evidence="1 12">
        <text>4 hydroquinone + O2 = 4 benzosemiquinone + 2 H2O</text>
        <dbReference type="Rhea" id="RHEA:11276"/>
        <dbReference type="ChEBI" id="CHEBI:15377"/>
        <dbReference type="ChEBI" id="CHEBI:15379"/>
        <dbReference type="ChEBI" id="CHEBI:17594"/>
        <dbReference type="ChEBI" id="CHEBI:17977"/>
        <dbReference type="EC" id="1.10.3.2"/>
    </reaction>
</comment>
<dbReference type="CDD" id="cd13849">
    <property type="entry name" value="CuRO_1_LCC_plant"/>
    <property type="match status" value="1"/>
</dbReference>
<evidence type="ECO:0000256" key="5">
    <source>
        <dbReference type="ARBA" id="ARBA00022523"/>
    </source>
</evidence>
<dbReference type="GO" id="GO:0005507">
    <property type="term" value="F:copper ion binding"/>
    <property type="evidence" value="ECO:0007669"/>
    <property type="project" value="InterPro"/>
</dbReference>